<feature type="transmembrane region" description="Helical" evidence="5">
    <location>
        <begin position="37"/>
        <end position="59"/>
    </location>
</feature>
<dbReference type="EMBL" id="JZYX01000095">
    <property type="protein sequence ID" value="KJN13916.1"/>
    <property type="molecule type" value="Genomic_DNA"/>
</dbReference>
<keyword evidence="6" id="KW-0808">Transferase</keyword>
<dbReference type="GO" id="GO:0032259">
    <property type="term" value="P:methylation"/>
    <property type="evidence" value="ECO:0007669"/>
    <property type="project" value="UniProtKB-KW"/>
</dbReference>
<feature type="transmembrane region" description="Helical" evidence="5">
    <location>
        <begin position="12"/>
        <end position="30"/>
    </location>
</feature>
<dbReference type="PATRIC" id="fig|1619248.3.peg.5286"/>
<sequence>MRNFVTRLRVWFPPPLILLLFFVTDVLTAIPRFTFDIVNIVLSVLLTGVCITMILHTAWQMSTNGTTLNPLHPDRTTKLVTVGCYAWSRNPIYLGMSGLQLSVALCFGSLVGILAVPLFMFVVARLHIHVEEVQLRKRFGLEWERYTQRVRRWL</sequence>
<dbReference type="Proteomes" id="UP000033352">
    <property type="component" value="Unassembled WGS sequence"/>
</dbReference>
<evidence type="ECO:0000256" key="5">
    <source>
        <dbReference type="SAM" id="Phobius"/>
    </source>
</evidence>
<name>A0A0F0ZVI1_9ENTR</name>
<dbReference type="GO" id="GO:0008168">
    <property type="term" value="F:methyltransferase activity"/>
    <property type="evidence" value="ECO:0007669"/>
    <property type="project" value="UniProtKB-KW"/>
</dbReference>
<evidence type="ECO:0000256" key="1">
    <source>
        <dbReference type="ARBA" id="ARBA00004127"/>
    </source>
</evidence>
<dbReference type="RefSeq" id="WP_001243598.1">
    <property type="nucleotide sequence ID" value="NZ_JAGFDO010000088.1"/>
</dbReference>
<comment type="caution">
    <text evidence="6">The sequence shown here is derived from an EMBL/GenBank/DDBJ whole genome shotgun (WGS) entry which is preliminary data.</text>
</comment>
<dbReference type="Pfam" id="PF04191">
    <property type="entry name" value="PEMT"/>
    <property type="match status" value="1"/>
</dbReference>
<dbReference type="PANTHER" id="PTHR12714">
    <property type="entry name" value="PROTEIN-S ISOPRENYLCYSTEINE O-METHYLTRANSFERASE"/>
    <property type="match status" value="1"/>
</dbReference>
<dbReference type="Gene3D" id="1.20.120.1630">
    <property type="match status" value="1"/>
</dbReference>
<protein>
    <submittedName>
        <fullName evidence="6">S-isoprenylcysteine methyltransferase</fullName>
    </submittedName>
</protein>
<evidence type="ECO:0000256" key="2">
    <source>
        <dbReference type="ARBA" id="ARBA00022692"/>
    </source>
</evidence>
<organism evidence="6 7">
    <name type="scientific">Enterobacter sichuanensis</name>
    <dbReference type="NCBI Taxonomy" id="2071710"/>
    <lineage>
        <taxon>Bacteria</taxon>
        <taxon>Pseudomonadati</taxon>
        <taxon>Pseudomonadota</taxon>
        <taxon>Gammaproteobacteria</taxon>
        <taxon>Enterobacterales</taxon>
        <taxon>Enterobacteriaceae</taxon>
        <taxon>Enterobacter</taxon>
        <taxon>Enterobacter cloacae complex</taxon>
    </lineage>
</organism>
<evidence type="ECO:0000313" key="7">
    <source>
        <dbReference type="Proteomes" id="UP000033352"/>
    </source>
</evidence>
<keyword evidence="3 5" id="KW-1133">Transmembrane helix</keyword>
<dbReference type="OrthoDB" id="9811969at2"/>
<gene>
    <name evidence="6" type="ORF">SS37_24835</name>
</gene>
<keyword evidence="2 5" id="KW-0812">Transmembrane</keyword>
<dbReference type="GO" id="GO:0012505">
    <property type="term" value="C:endomembrane system"/>
    <property type="evidence" value="ECO:0007669"/>
    <property type="project" value="UniProtKB-SubCell"/>
</dbReference>
<evidence type="ECO:0000313" key="6">
    <source>
        <dbReference type="EMBL" id="KJN13916.1"/>
    </source>
</evidence>
<evidence type="ECO:0000256" key="4">
    <source>
        <dbReference type="ARBA" id="ARBA00023136"/>
    </source>
</evidence>
<proteinExistence type="predicted"/>
<feature type="transmembrane region" description="Helical" evidence="5">
    <location>
        <begin position="101"/>
        <end position="128"/>
    </location>
</feature>
<dbReference type="PANTHER" id="PTHR12714:SF24">
    <property type="entry name" value="SLR1182 PROTEIN"/>
    <property type="match status" value="1"/>
</dbReference>
<accession>A0A0F0ZVI1</accession>
<reference evidence="6 7" key="1">
    <citation type="submission" date="2015-03" db="EMBL/GenBank/DDBJ databases">
        <authorList>
            <person name="McCorrison J."/>
            <person name="Sanka R."/>
            <person name="Adams M."/>
            <person name="Brinkac L."/>
            <person name="Nierman W."/>
            <person name="Sutton G."/>
            <person name="Nelson K."/>
            <person name="Kiedrowski L."/>
            <person name="Guerrero D."/>
            <person name="Bonomo R."/>
        </authorList>
    </citation>
    <scope>NUCLEOTIDE SEQUENCE [LARGE SCALE GENOMIC DNA]</scope>
    <source>
        <strain evidence="6 7">35699</strain>
    </source>
</reference>
<dbReference type="AlphaFoldDB" id="A0A0F0ZVI1"/>
<keyword evidence="6" id="KW-0489">Methyltransferase</keyword>
<dbReference type="InterPro" id="IPR007318">
    <property type="entry name" value="Phopholipid_MeTrfase"/>
</dbReference>
<keyword evidence="4 5" id="KW-0472">Membrane</keyword>
<evidence type="ECO:0000256" key="3">
    <source>
        <dbReference type="ARBA" id="ARBA00022989"/>
    </source>
</evidence>
<comment type="subcellular location">
    <subcellularLocation>
        <location evidence="1">Endomembrane system</location>
        <topology evidence="1">Multi-pass membrane protein</topology>
    </subcellularLocation>
</comment>